<feature type="domain" description="EGF-like" evidence="21">
    <location>
        <begin position="794"/>
        <end position="831"/>
    </location>
</feature>
<dbReference type="GO" id="GO:0030247">
    <property type="term" value="F:polysaccharide binding"/>
    <property type="evidence" value="ECO:0007669"/>
    <property type="project" value="InterPro"/>
</dbReference>
<dbReference type="GO" id="GO:0005886">
    <property type="term" value="C:plasma membrane"/>
    <property type="evidence" value="ECO:0007669"/>
    <property type="project" value="TreeGrafter"/>
</dbReference>
<dbReference type="Pfam" id="PF00069">
    <property type="entry name" value="Pkinase"/>
    <property type="match status" value="2"/>
</dbReference>
<dbReference type="PROSITE" id="PS50026">
    <property type="entry name" value="EGF_3"/>
    <property type="match status" value="3"/>
</dbReference>
<dbReference type="InterPro" id="IPR018097">
    <property type="entry name" value="EGF_Ca-bd_CS"/>
</dbReference>
<comment type="catalytic activity">
    <reaction evidence="14">
        <text>L-seryl-[protein] + ATP = O-phospho-L-seryl-[protein] + ADP + H(+)</text>
        <dbReference type="Rhea" id="RHEA:17989"/>
        <dbReference type="Rhea" id="RHEA-COMP:9863"/>
        <dbReference type="Rhea" id="RHEA-COMP:11604"/>
        <dbReference type="ChEBI" id="CHEBI:15378"/>
        <dbReference type="ChEBI" id="CHEBI:29999"/>
        <dbReference type="ChEBI" id="CHEBI:30616"/>
        <dbReference type="ChEBI" id="CHEBI:83421"/>
        <dbReference type="ChEBI" id="CHEBI:456216"/>
    </reaction>
</comment>
<dbReference type="PROSITE" id="PS00108">
    <property type="entry name" value="PROTEIN_KINASE_ST"/>
    <property type="match status" value="2"/>
</dbReference>
<evidence type="ECO:0000256" key="2">
    <source>
        <dbReference type="ARBA" id="ARBA00022527"/>
    </source>
</evidence>
<dbReference type="KEGG" id="pavi:110745627"/>
<dbReference type="InterPro" id="IPR008271">
    <property type="entry name" value="Ser/Thr_kinase_AS"/>
</dbReference>
<dbReference type="AlphaFoldDB" id="A0A6P5R974"/>
<evidence type="ECO:0000256" key="12">
    <source>
        <dbReference type="ARBA" id="ARBA00023157"/>
    </source>
</evidence>
<dbReference type="SMART" id="SM00181">
    <property type="entry name" value="EGF"/>
    <property type="match status" value="3"/>
</dbReference>
<feature type="signal peptide" evidence="19">
    <location>
        <begin position="1"/>
        <end position="25"/>
    </location>
</feature>
<evidence type="ECO:0000256" key="7">
    <source>
        <dbReference type="ARBA" id="ARBA00022741"/>
    </source>
</evidence>
<evidence type="ECO:0000256" key="14">
    <source>
        <dbReference type="ARBA" id="ARBA00047558"/>
    </source>
</evidence>
<evidence type="ECO:0000256" key="1">
    <source>
        <dbReference type="ARBA" id="ARBA00004479"/>
    </source>
</evidence>
<evidence type="ECO:0000256" key="4">
    <source>
        <dbReference type="ARBA" id="ARBA00022679"/>
    </source>
</evidence>
<reference evidence="23" key="1">
    <citation type="submission" date="2025-08" db="UniProtKB">
        <authorList>
            <consortium name="RefSeq"/>
        </authorList>
    </citation>
    <scope>IDENTIFICATION</scope>
</reference>
<dbReference type="InterPro" id="IPR011009">
    <property type="entry name" value="Kinase-like_dom_sf"/>
</dbReference>
<accession>A0A6P5R974</accession>
<evidence type="ECO:0000256" key="15">
    <source>
        <dbReference type="ARBA" id="ARBA00047951"/>
    </source>
</evidence>
<dbReference type="GO" id="GO:0007166">
    <property type="term" value="P:cell surface receptor signaling pathway"/>
    <property type="evidence" value="ECO:0007669"/>
    <property type="project" value="InterPro"/>
</dbReference>
<dbReference type="Gene3D" id="3.30.200.20">
    <property type="entry name" value="Phosphorylase Kinase, domain 1"/>
    <property type="match status" value="2"/>
</dbReference>
<feature type="domain" description="EGF-like" evidence="21">
    <location>
        <begin position="744"/>
        <end position="793"/>
    </location>
</feature>
<evidence type="ECO:0000259" key="20">
    <source>
        <dbReference type="PROSITE" id="PS50011"/>
    </source>
</evidence>
<feature type="domain" description="EGF-like" evidence="21">
    <location>
        <begin position="238"/>
        <end position="289"/>
    </location>
</feature>
<evidence type="ECO:0000256" key="10">
    <source>
        <dbReference type="ARBA" id="ARBA00022989"/>
    </source>
</evidence>
<dbReference type="SUPFAM" id="SSF56112">
    <property type="entry name" value="Protein kinase-like (PK-like)"/>
    <property type="match status" value="2"/>
</dbReference>
<dbReference type="PROSITE" id="PS00010">
    <property type="entry name" value="ASX_HYDROXYL"/>
    <property type="match status" value="1"/>
</dbReference>
<keyword evidence="10 18" id="KW-1133">Transmembrane helix</keyword>
<dbReference type="InterPro" id="IPR000152">
    <property type="entry name" value="EGF-type_Asp/Asn_hydroxyl_site"/>
</dbReference>
<feature type="domain" description="Protein kinase" evidence="20">
    <location>
        <begin position="920"/>
        <end position="1203"/>
    </location>
</feature>
<feature type="disulfide bond" evidence="16">
    <location>
        <begin position="759"/>
        <end position="776"/>
    </location>
</feature>
<keyword evidence="12 16" id="KW-1015">Disulfide bond</keyword>
<feature type="binding site" evidence="17">
    <location>
        <position position="949"/>
    </location>
    <ligand>
        <name>ATP</name>
        <dbReference type="ChEBI" id="CHEBI:30616"/>
    </ligand>
</feature>
<keyword evidence="22" id="KW-1185">Reference proteome</keyword>
<gene>
    <name evidence="23" type="primary">LOC110745627</name>
</gene>
<feature type="transmembrane region" description="Helical" evidence="18">
    <location>
        <begin position="291"/>
        <end position="309"/>
    </location>
</feature>
<evidence type="ECO:0000256" key="13">
    <source>
        <dbReference type="ARBA" id="ARBA00023180"/>
    </source>
</evidence>
<dbReference type="FunFam" id="2.10.25.10:FF:000139">
    <property type="entry name" value="Fibulin-1"/>
    <property type="match status" value="1"/>
</dbReference>
<organism evidence="22 23">
    <name type="scientific">Prunus avium</name>
    <name type="common">Cherry</name>
    <name type="synonym">Cerasus avium</name>
    <dbReference type="NCBI Taxonomy" id="42229"/>
    <lineage>
        <taxon>Eukaryota</taxon>
        <taxon>Viridiplantae</taxon>
        <taxon>Streptophyta</taxon>
        <taxon>Embryophyta</taxon>
        <taxon>Tracheophyta</taxon>
        <taxon>Spermatophyta</taxon>
        <taxon>Magnoliopsida</taxon>
        <taxon>eudicotyledons</taxon>
        <taxon>Gunneridae</taxon>
        <taxon>Pentapetalae</taxon>
        <taxon>rosids</taxon>
        <taxon>fabids</taxon>
        <taxon>Rosales</taxon>
        <taxon>Rosaceae</taxon>
        <taxon>Amygdaloideae</taxon>
        <taxon>Amygdaleae</taxon>
        <taxon>Prunus</taxon>
    </lineage>
</organism>
<evidence type="ECO:0000256" key="8">
    <source>
        <dbReference type="ARBA" id="ARBA00022777"/>
    </source>
</evidence>
<dbReference type="GO" id="GO:0005509">
    <property type="term" value="F:calcium ion binding"/>
    <property type="evidence" value="ECO:0007669"/>
    <property type="project" value="InterPro"/>
</dbReference>
<dbReference type="FunFam" id="2.10.25.10:FF:000628">
    <property type="entry name" value="Wall-associated receptor kinase 2"/>
    <property type="match status" value="1"/>
</dbReference>
<dbReference type="InterPro" id="IPR001881">
    <property type="entry name" value="EGF-like_Ca-bd_dom"/>
</dbReference>
<feature type="chain" id="PRO_5028244621" evidence="19">
    <location>
        <begin position="26"/>
        <end position="1257"/>
    </location>
</feature>
<evidence type="ECO:0000259" key="21">
    <source>
        <dbReference type="PROSITE" id="PS50026"/>
    </source>
</evidence>
<keyword evidence="4" id="KW-0808">Transferase</keyword>
<dbReference type="RefSeq" id="XP_021801440.1">
    <property type="nucleotide sequence ID" value="XM_021945748.1"/>
</dbReference>
<dbReference type="CDD" id="cd00054">
    <property type="entry name" value="EGF_CA"/>
    <property type="match status" value="1"/>
</dbReference>
<dbReference type="PANTHER" id="PTHR27005:SF468">
    <property type="entry name" value="OS01G0310500 PROTEIN"/>
    <property type="match status" value="1"/>
</dbReference>
<comment type="catalytic activity">
    <reaction evidence="15">
        <text>L-threonyl-[protein] + ATP = O-phospho-L-threonyl-[protein] + ADP + H(+)</text>
        <dbReference type="Rhea" id="RHEA:46608"/>
        <dbReference type="Rhea" id="RHEA-COMP:11060"/>
        <dbReference type="Rhea" id="RHEA-COMP:11605"/>
        <dbReference type="ChEBI" id="CHEBI:15378"/>
        <dbReference type="ChEBI" id="CHEBI:30013"/>
        <dbReference type="ChEBI" id="CHEBI:30616"/>
        <dbReference type="ChEBI" id="CHEBI:61977"/>
        <dbReference type="ChEBI" id="CHEBI:456216"/>
    </reaction>
</comment>
<dbReference type="InterPro" id="IPR025287">
    <property type="entry name" value="WAK_GUB"/>
</dbReference>
<dbReference type="Pfam" id="PF13947">
    <property type="entry name" value="GUB_WAK_bind"/>
    <property type="match status" value="1"/>
</dbReference>
<sequence length="1257" mass="140030">MPFLHERILIMQVSLVMAAAAAATAAQLTLLNWQDKCGDITIPYPFGVTEKCSMGLEFFISCAANGTAFLGTTNTHVTNISVDLDEIQVQQYRAYDCYDELGNNTYNIPKFRVDPPYTISGTKNKFMAVGCDTYATFRGYRANQERFITGCMSLCDSLNSVEQDSCSGIGCCQTSIPDGLKNHTVTLRSYYNHTYVRSFNPCSYAFVVQEGHFRFSNTSFQQLSSTVRLPMILNWEIGKEPCDAAQEATQNSLCKAHSKCVNPNNRSTGYICKCLPGYEGNPYHPNGCQGVSAGLLILLGAISWLYCCLQRRKFIKLKEKYFKESGGLLLEQHLASQGGSMETTRIFTAEALEKATNNYHESRVLGEGGYGTVYKGILPDNKVVAIKKSKIGASTQKEQFVNEMIVLSQINHRNVVRLWGCCLETPVPLLVYEFVTNGTLFEHIHNIRDKRSSLPWDLRMKIATETSGALAYLHSSTSMPIIHRDVKTTNILLDENYRAKVSLKMMRVLLVILIFLGAAITTAAAQALPQALPGCQDKCGNLTVPYPFGITDGCQKEGFPFFTCNTSTQPPNLLWDGDSIVSNFSLAEGEMQWQQYISQDCYDKQGFKTFNNNPWVELPSPFTVSNTKNKFIAVGCDTYAFFTGYRGDDQLITGCLTLCDTLDSVDQESCSGVGCCQTNIPIGLKNTTLTLDSYYNHTDVWSFNPCSYAFFVEEGHFSFSNKSFDELKNKDTLPVILNWAIGDEEDPCDEAQKRQDFVCKGNSTCVNPINRSGYICRCLQGYQGNPYHPDGCQDIDECKAAINPCNNGDCVNLHGNYTCLCHKGYKMDSINGTTTCVKYNPSSKNMTLKISLGVSTGLLILLGAISWLYCCLQRRKFIKLKEKYFKENGGLLLEQHLASQGIETTRIFTAEALEKATNNYHESKVLGEGGYGTVYKGILPDNKVVAIKKSKIGASTQKEQFVNEMIVLSQINHRNVVRLLGCCLETPTPLLVYEFVTNGTLFEHIHNIRDKRSSLPWDLRMKIATETSGALAYLHSSTSMPIIHRDVKTTNILLDENYTAKVSDFGASKLIPVDETQLTTLVQGTLGYLDPEYFLSNQLTDKSDVYSFGVVLAELLTSRVALCFDRPEAERNLASFFVCSVEEDRLTQILDDDIVNDENIETLKHVAILAKRCLRLQGEERPTMKEVALELEGMRIMAKHPWGKADCPEETEHLLGSRKSDAYRVDVTAADCGHPSGTSSGYDSMQIQTLMAYGDGR</sequence>
<keyword evidence="2" id="KW-0723">Serine/threonine-protein kinase</keyword>
<keyword evidence="9 17" id="KW-0067">ATP-binding</keyword>
<dbReference type="FunFam" id="3.30.200.20:FF:000043">
    <property type="entry name" value="Wall-associated receptor kinase 2"/>
    <property type="match status" value="2"/>
</dbReference>
<dbReference type="GO" id="GO:0005524">
    <property type="term" value="F:ATP binding"/>
    <property type="evidence" value="ECO:0007669"/>
    <property type="project" value="UniProtKB-UniRule"/>
</dbReference>
<evidence type="ECO:0000256" key="6">
    <source>
        <dbReference type="ARBA" id="ARBA00022729"/>
    </source>
</evidence>
<keyword evidence="8" id="KW-0418">Kinase</keyword>
<feature type="transmembrane region" description="Helical" evidence="18">
    <location>
        <begin position="508"/>
        <end position="528"/>
    </location>
</feature>
<keyword evidence="13" id="KW-0325">Glycoprotein</keyword>
<dbReference type="Gene3D" id="1.10.510.10">
    <property type="entry name" value="Transferase(Phosphotransferase) domain 1"/>
    <property type="match status" value="2"/>
</dbReference>
<evidence type="ECO:0000313" key="22">
    <source>
        <dbReference type="Proteomes" id="UP000515124"/>
    </source>
</evidence>
<dbReference type="PROSITE" id="PS50011">
    <property type="entry name" value="PROTEIN_KINASE_DOM"/>
    <property type="match status" value="2"/>
</dbReference>
<feature type="domain" description="Protein kinase" evidence="20">
    <location>
        <begin position="359"/>
        <end position="616"/>
    </location>
</feature>
<name>A0A6P5R974_PRUAV</name>
<comment type="caution">
    <text evidence="16">Lacks conserved residue(s) required for the propagation of feature annotation.</text>
</comment>
<dbReference type="PROSITE" id="PS01187">
    <property type="entry name" value="EGF_CA"/>
    <property type="match status" value="1"/>
</dbReference>
<dbReference type="CDD" id="cd14066">
    <property type="entry name" value="STKc_IRAK"/>
    <property type="match status" value="1"/>
</dbReference>
<dbReference type="InterPro" id="IPR045274">
    <property type="entry name" value="WAK-like"/>
</dbReference>
<evidence type="ECO:0000313" key="23">
    <source>
        <dbReference type="RefSeq" id="XP_021801440.1"/>
    </source>
</evidence>
<evidence type="ECO:0000256" key="18">
    <source>
        <dbReference type="SAM" id="Phobius"/>
    </source>
</evidence>
<evidence type="ECO:0000256" key="9">
    <source>
        <dbReference type="ARBA" id="ARBA00022840"/>
    </source>
</evidence>
<proteinExistence type="predicted"/>
<keyword evidence="3 16" id="KW-0245">EGF-like domain</keyword>
<dbReference type="Proteomes" id="UP000515124">
    <property type="component" value="Unplaced"/>
</dbReference>
<dbReference type="FunFam" id="1.10.510.10:FF:000084">
    <property type="entry name" value="Wall-associated receptor kinase 2"/>
    <property type="match status" value="1"/>
</dbReference>
<dbReference type="SMART" id="SM00179">
    <property type="entry name" value="EGF_CA"/>
    <property type="match status" value="3"/>
</dbReference>
<dbReference type="InterPro" id="IPR017441">
    <property type="entry name" value="Protein_kinase_ATP_BS"/>
</dbReference>
<dbReference type="Gene3D" id="2.10.25.10">
    <property type="entry name" value="Laminin"/>
    <property type="match status" value="3"/>
</dbReference>
<dbReference type="GO" id="GO:0004674">
    <property type="term" value="F:protein serine/threonine kinase activity"/>
    <property type="evidence" value="ECO:0007669"/>
    <property type="project" value="UniProtKB-KW"/>
</dbReference>
<dbReference type="GeneID" id="110745627"/>
<keyword evidence="7 17" id="KW-0547">Nucleotide-binding</keyword>
<evidence type="ECO:0000256" key="19">
    <source>
        <dbReference type="SAM" id="SignalP"/>
    </source>
</evidence>
<evidence type="ECO:0000256" key="11">
    <source>
        <dbReference type="ARBA" id="ARBA00023136"/>
    </source>
</evidence>
<dbReference type="InterPro" id="IPR000742">
    <property type="entry name" value="EGF"/>
</dbReference>
<dbReference type="SMART" id="SM00220">
    <property type="entry name" value="S_TKc"/>
    <property type="match status" value="2"/>
</dbReference>
<evidence type="ECO:0000256" key="3">
    <source>
        <dbReference type="ARBA" id="ARBA00022536"/>
    </source>
</evidence>
<protein>
    <submittedName>
        <fullName evidence="23">Wall-associated receptor kinase 1-like isoform X1</fullName>
    </submittedName>
</protein>
<evidence type="ECO:0000256" key="5">
    <source>
        <dbReference type="ARBA" id="ARBA00022692"/>
    </source>
</evidence>
<keyword evidence="11 18" id="KW-0472">Membrane</keyword>
<dbReference type="InterPro" id="IPR000719">
    <property type="entry name" value="Prot_kinase_dom"/>
</dbReference>
<keyword evidence="5 18" id="KW-0812">Transmembrane</keyword>
<dbReference type="SUPFAM" id="SSF57196">
    <property type="entry name" value="EGF/Laminin"/>
    <property type="match status" value="1"/>
</dbReference>
<dbReference type="Pfam" id="PF07645">
    <property type="entry name" value="EGF_CA"/>
    <property type="match status" value="1"/>
</dbReference>
<dbReference type="PROSITE" id="PS00107">
    <property type="entry name" value="PROTEIN_KINASE_ATP"/>
    <property type="match status" value="2"/>
</dbReference>
<comment type="subcellular location">
    <subcellularLocation>
        <location evidence="1">Membrane</location>
        <topology evidence="1">Single-pass type I membrane protein</topology>
    </subcellularLocation>
</comment>
<evidence type="ECO:0000256" key="16">
    <source>
        <dbReference type="PROSITE-ProRule" id="PRU00076"/>
    </source>
</evidence>
<evidence type="ECO:0000256" key="17">
    <source>
        <dbReference type="PROSITE-ProRule" id="PRU10141"/>
    </source>
</evidence>
<keyword evidence="6 19" id="KW-0732">Signal</keyword>
<feature type="transmembrane region" description="Helical" evidence="18">
    <location>
        <begin position="850"/>
        <end position="872"/>
    </location>
</feature>
<dbReference type="PANTHER" id="PTHR27005">
    <property type="entry name" value="WALL-ASSOCIATED RECEPTOR KINASE-LIKE 21"/>
    <property type="match status" value="1"/>
</dbReference>
<feature type="binding site" evidence="17">
    <location>
        <position position="388"/>
    </location>
    <ligand>
        <name>ATP</name>
        <dbReference type="ChEBI" id="CHEBI:30616"/>
    </ligand>
</feature>
<dbReference type="InterPro" id="IPR049883">
    <property type="entry name" value="NOTCH1_EGF-like"/>
</dbReference>